<dbReference type="Proteomes" id="UP000220840">
    <property type="component" value="Unassembled WGS sequence"/>
</dbReference>
<keyword evidence="3" id="KW-1185">Reference proteome</keyword>
<accession>A0A2A7MB70</accession>
<protein>
    <submittedName>
        <fullName evidence="2">Uncharacterized protein</fullName>
    </submittedName>
</protein>
<dbReference type="AlphaFoldDB" id="A0A2A7MB70"/>
<evidence type="ECO:0000313" key="3">
    <source>
        <dbReference type="Proteomes" id="UP000220840"/>
    </source>
</evidence>
<dbReference type="RefSeq" id="WP_058293278.1">
    <property type="nucleotide sequence ID" value="NZ_CAKJVF010000082.1"/>
</dbReference>
<dbReference type="EMBL" id="PDCJ01000005">
    <property type="protein sequence ID" value="PEG29092.1"/>
    <property type="molecule type" value="Genomic_DNA"/>
</dbReference>
<organism evidence="2 3">
    <name type="scientific">Clostridium neonatale</name>
    <dbReference type="NCBI Taxonomy" id="137838"/>
    <lineage>
        <taxon>Bacteria</taxon>
        <taxon>Bacillati</taxon>
        <taxon>Bacillota</taxon>
        <taxon>Clostridia</taxon>
        <taxon>Eubacteriales</taxon>
        <taxon>Clostridiaceae</taxon>
        <taxon>Clostridium</taxon>
    </lineage>
</organism>
<reference evidence="2 3" key="1">
    <citation type="submission" date="2017-10" db="EMBL/GenBank/DDBJ databases">
        <title>Effective Description of Clostridium neonatale sp. nov. linked to necrotizing enterocolitis in neonates and a clarification of species assignable to the genus Clostridium (Prazmowski 1880) emend. Lawson and Rainey 2016.</title>
        <authorList>
            <person name="Bernard K."/>
            <person name="Burdz T."/>
            <person name="Wiebe D."/>
            <person name="Balcewich B."/>
            <person name="Alfa M."/>
            <person name="Bernier A.-M."/>
        </authorList>
    </citation>
    <scope>NUCLEOTIDE SEQUENCE [LARGE SCALE GENOMIC DNA]</scope>
    <source>
        <strain evidence="2 3">LCDC99A005</strain>
    </source>
</reference>
<gene>
    <name evidence="1" type="ORF">CNEO2_220030</name>
    <name evidence="2" type="ORF">CQ394_19415</name>
</gene>
<dbReference type="EMBL" id="CAMTCP010000144">
    <property type="protein sequence ID" value="CAI3573521.1"/>
    <property type="molecule type" value="Genomic_DNA"/>
</dbReference>
<name>A0A2A7MB70_9CLOT</name>
<proteinExistence type="predicted"/>
<evidence type="ECO:0000313" key="1">
    <source>
        <dbReference type="EMBL" id="CAI3573521.1"/>
    </source>
</evidence>
<evidence type="ECO:0000313" key="2">
    <source>
        <dbReference type="EMBL" id="PEG29092.1"/>
    </source>
</evidence>
<sequence>MTELSFFSLTTGMLVCSYFEVLDLYFDEEELKLLVAFLLNLPVIAWNFYSLKYPINLINEFASALTNL</sequence>
<reference evidence="1" key="2">
    <citation type="submission" date="2022-10" db="EMBL/GenBank/DDBJ databases">
        <authorList>
            <person name="Aires J."/>
            <person name="Mesa V."/>
        </authorList>
    </citation>
    <scope>NUCLEOTIDE SEQUENCE</scope>
    <source>
        <strain evidence="1">Clostridium neonatale JD116</strain>
    </source>
</reference>
<comment type="caution">
    <text evidence="2">The sequence shown here is derived from an EMBL/GenBank/DDBJ whole genome shotgun (WGS) entry which is preliminary data.</text>
</comment>
<dbReference type="Proteomes" id="UP001189143">
    <property type="component" value="Unassembled WGS sequence"/>
</dbReference>